<evidence type="ECO:0000313" key="2">
    <source>
        <dbReference type="EMBL" id="MBL3675661.1"/>
    </source>
</evidence>
<proteinExistence type="predicted"/>
<keyword evidence="3" id="KW-1185">Reference proteome</keyword>
<feature type="transmembrane region" description="Helical" evidence="1">
    <location>
        <begin position="178"/>
        <end position="202"/>
    </location>
</feature>
<gene>
    <name evidence="2" type="ORF">JL111_19530</name>
</gene>
<feature type="transmembrane region" description="Helical" evidence="1">
    <location>
        <begin position="27"/>
        <end position="47"/>
    </location>
</feature>
<protein>
    <submittedName>
        <fullName evidence="2">Uncharacterized protein</fullName>
    </submittedName>
</protein>
<accession>A0ABS1SAA1</accession>
<feature type="transmembrane region" description="Helical" evidence="1">
    <location>
        <begin position="105"/>
        <end position="123"/>
    </location>
</feature>
<keyword evidence="1" id="KW-1133">Transmembrane helix</keyword>
<keyword evidence="1" id="KW-0472">Membrane</keyword>
<evidence type="ECO:0000256" key="1">
    <source>
        <dbReference type="SAM" id="Phobius"/>
    </source>
</evidence>
<feature type="transmembrane region" description="Helical" evidence="1">
    <location>
        <begin position="222"/>
        <end position="239"/>
    </location>
</feature>
<dbReference type="RefSeq" id="WP_191307512.1">
    <property type="nucleotide sequence ID" value="NZ_BNCL01000001.1"/>
</dbReference>
<dbReference type="EMBL" id="JAESHT010000038">
    <property type="protein sequence ID" value="MBL3675661.1"/>
    <property type="molecule type" value="Genomic_DNA"/>
</dbReference>
<feature type="transmembrane region" description="Helical" evidence="1">
    <location>
        <begin position="151"/>
        <end position="169"/>
    </location>
</feature>
<reference evidence="2 3" key="1">
    <citation type="submission" date="2021-01" db="EMBL/GenBank/DDBJ databases">
        <title>011410 draft genome.</title>
        <authorList>
            <person name="Lang L."/>
        </authorList>
    </citation>
    <scope>NUCLEOTIDE SEQUENCE [LARGE SCALE GENOMIC DNA]</scope>
    <source>
        <strain evidence="2 3">KCTC 42845</strain>
    </source>
</reference>
<dbReference type="Proteomes" id="UP000644749">
    <property type="component" value="Unassembled WGS sequence"/>
</dbReference>
<feature type="transmembrane region" description="Helical" evidence="1">
    <location>
        <begin position="81"/>
        <end position="98"/>
    </location>
</feature>
<evidence type="ECO:0000313" key="3">
    <source>
        <dbReference type="Proteomes" id="UP000644749"/>
    </source>
</evidence>
<comment type="caution">
    <text evidence="2">The sequence shown here is derived from an EMBL/GenBank/DDBJ whole genome shotgun (WGS) entry which is preliminary data.</text>
</comment>
<organism evidence="2 3">
    <name type="scientific">Paracoccus aerius</name>
    <dbReference type="NCBI Taxonomy" id="1915382"/>
    <lineage>
        <taxon>Bacteria</taxon>
        <taxon>Pseudomonadati</taxon>
        <taxon>Pseudomonadota</taxon>
        <taxon>Alphaproteobacteria</taxon>
        <taxon>Rhodobacterales</taxon>
        <taxon>Paracoccaceae</taxon>
        <taxon>Paracoccus</taxon>
    </lineage>
</organism>
<sequence>MVTENTSSLLSNIEPNRRFRVSDDLSALRLGFTLASVVVVLVLAHIVSEHLHLASGRNDGFASKIYGLVILSGDQSLSESFNHGMLFLAAVLFTLASYETRSRLALFLAALFAFAWLDDSSQYHERMGAILVKNINLPSAFGLRAQDFGELLAWALATTLLFLLGNWAYSGRRNGDGLVLRLISLPIAALLLCAVVFDMIHIMVQGRLANRLLNILEDGGEMLAVAAIATVALAVARNPERIWRHDQL</sequence>
<keyword evidence="1" id="KW-0812">Transmembrane</keyword>
<name>A0ABS1SAA1_9RHOB</name>